<dbReference type="Pfam" id="PF01757">
    <property type="entry name" value="Acyl_transf_3"/>
    <property type="match status" value="1"/>
</dbReference>
<evidence type="ECO:0000313" key="4">
    <source>
        <dbReference type="Proteomes" id="UP000658514"/>
    </source>
</evidence>
<evidence type="ECO:0000313" key="3">
    <source>
        <dbReference type="EMBL" id="MBD2194920.1"/>
    </source>
</evidence>
<dbReference type="GO" id="GO:0016746">
    <property type="term" value="F:acyltransferase activity"/>
    <property type="evidence" value="ECO:0007669"/>
    <property type="project" value="UniProtKB-KW"/>
</dbReference>
<gene>
    <name evidence="3" type="ORF">H6G24_05335</name>
</gene>
<dbReference type="InterPro" id="IPR002656">
    <property type="entry name" value="Acyl_transf_3_dom"/>
</dbReference>
<feature type="transmembrane region" description="Helical" evidence="1">
    <location>
        <begin position="249"/>
        <end position="268"/>
    </location>
</feature>
<keyword evidence="4" id="KW-1185">Reference proteome</keyword>
<protein>
    <submittedName>
        <fullName evidence="3">Acyltransferase</fullName>
    </submittedName>
</protein>
<feature type="transmembrane region" description="Helical" evidence="1">
    <location>
        <begin position="208"/>
        <end position="228"/>
    </location>
</feature>
<feature type="transmembrane region" description="Helical" evidence="1">
    <location>
        <begin position="274"/>
        <end position="292"/>
    </location>
</feature>
<accession>A0ABR8A605</accession>
<keyword evidence="1" id="KW-0472">Membrane</keyword>
<organism evidence="3 4">
    <name type="scientific">Calothrix parietina FACHB-288</name>
    <dbReference type="NCBI Taxonomy" id="2692896"/>
    <lineage>
        <taxon>Bacteria</taxon>
        <taxon>Bacillati</taxon>
        <taxon>Cyanobacteriota</taxon>
        <taxon>Cyanophyceae</taxon>
        <taxon>Nostocales</taxon>
        <taxon>Calotrichaceae</taxon>
        <taxon>Calothrix</taxon>
    </lineage>
</organism>
<keyword evidence="3" id="KW-0808">Transferase</keyword>
<sequence>MNKLLFIDALRGMAILGVLINHAARNIEVWGILGKNVHLTPWVYQIMAQGSRGVQLFFVASAFTLCLSYERRKNEKNPLLNFFIRRFFRIAPLFYCGFLFYTIRPVLLENKELPSFGHIFSTLTFTNGWNPYWFNAANAIVPGGWSIAVEMTFYLLFPFLFSRIRSLNQAIYVTAGSLLISRVIFFVLDSYFQINDKNLWNIFISGWFPNQLPIFFIGFIFYFIFSNFRSTSIDLDRKYLSEFITKKSFIKLLLAVSIVLLVILPFFHHKLIPISFVFGLDFLLLATCLAIYPSRLLVNRFFCFLGTISFSGYITHFYVLNLAHRALHRLHLNYLPPELYLIVLIGIALAGTIVISYFCYKFIEIPGQTLGRKLIVALEARKLWFLK</sequence>
<evidence type="ECO:0000259" key="2">
    <source>
        <dbReference type="Pfam" id="PF01757"/>
    </source>
</evidence>
<feature type="transmembrane region" description="Helical" evidence="1">
    <location>
        <begin position="301"/>
        <end position="319"/>
    </location>
</feature>
<keyword evidence="3" id="KW-0012">Acyltransferase</keyword>
<dbReference type="InterPro" id="IPR050879">
    <property type="entry name" value="Acyltransferase_3"/>
</dbReference>
<feature type="transmembrane region" description="Helical" evidence="1">
    <location>
        <begin position="90"/>
        <end position="107"/>
    </location>
</feature>
<feature type="transmembrane region" description="Helical" evidence="1">
    <location>
        <begin position="339"/>
        <end position="363"/>
    </location>
</feature>
<comment type="caution">
    <text evidence="3">The sequence shown here is derived from an EMBL/GenBank/DDBJ whole genome shotgun (WGS) entry which is preliminary data.</text>
</comment>
<feature type="domain" description="Acyltransferase 3" evidence="2">
    <location>
        <begin position="5"/>
        <end position="356"/>
    </location>
</feature>
<dbReference type="Proteomes" id="UP000658514">
    <property type="component" value="Unassembled WGS sequence"/>
</dbReference>
<keyword evidence="1" id="KW-0812">Transmembrane</keyword>
<dbReference type="EMBL" id="JACJQH010000006">
    <property type="protein sequence ID" value="MBD2194920.1"/>
    <property type="molecule type" value="Genomic_DNA"/>
</dbReference>
<dbReference type="PANTHER" id="PTHR23028">
    <property type="entry name" value="ACETYLTRANSFERASE"/>
    <property type="match status" value="1"/>
</dbReference>
<feature type="transmembrane region" description="Helical" evidence="1">
    <location>
        <begin position="132"/>
        <end position="157"/>
    </location>
</feature>
<evidence type="ECO:0000256" key="1">
    <source>
        <dbReference type="SAM" id="Phobius"/>
    </source>
</evidence>
<dbReference type="RefSeq" id="WP_190538854.1">
    <property type="nucleotide sequence ID" value="NZ_CAWPNO010000095.1"/>
</dbReference>
<proteinExistence type="predicted"/>
<dbReference type="PANTHER" id="PTHR23028:SF53">
    <property type="entry name" value="ACYL_TRANSF_3 DOMAIN-CONTAINING PROTEIN"/>
    <property type="match status" value="1"/>
</dbReference>
<feature type="transmembrane region" description="Helical" evidence="1">
    <location>
        <begin position="169"/>
        <end position="188"/>
    </location>
</feature>
<keyword evidence="1" id="KW-1133">Transmembrane helix</keyword>
<name>A0ABR8A605_9CYAN</name>
<reference evidence="3 4" key="1">
    <citation type="journal article" date="2020" name="ISME J.">
        <title>Comparative genomics reveals insights into cyanobacterial evolution and habitat adaptation.</title>
        <authorList>
            <person name="Chen M.Y."/>
            <person name="Teng W.K."/>
            <person name="Zhao L."/>
            <person name="Hu C.X."/>
            <person name="Zhou Y.K."/>
            <person name="Han B.P."/>
            <person name="Song L.R."/>
            <person name="Shu W.S."/>
        </authorList>
    </citation>
    <scope>NUCLEOTIDE SEQUENCE [LARGE SCALE GENOMIC DNA]</scope>
    <source>
        <strain evidence="3 4">FACHB-288</strain>
    </source>
</reference>